<comment type="caution">
    <text evidence="1">The sequence shown here is derived from an EMBL/GenBank/DDBJ whole genome shotgun (WGS) entry which is preliminary data.</text>
</comment>
<sequence length="117" mass="13623">MKFIPVTVHLPNATMDAFLEPEMRILSLVTHIASCTHFRYHHLQLQKNPSIWLRIDVNFGIAKRLPQSAVHELYESIQNQTDSDFELNPLIFHQWQLSNDTDNAIFPHIDEFADLAD</sequence>
<name>A0ABD2MDH8_9BILA</name>
<accession>A0ABD2MDH8</accession>
<dbReference type="EMBL" id="JBICBT010000029">
    <property type="protein sequence ID" value="KAL3125564.1"/>
    <property type="molecule type" value="Genomic_DNA"/>
</dbReference>
<proteinExistence type="predicted"/>
<evidence type="ECO:0000313" key="2">
    <source>
        <dbReference type="Proteomes" id="UP001620626"/>
    </source>
</evidence>
<dbReference type="Proteomes" id="UP001620626">
    <property type="component" value="Unassembled WGS sequence"/>
</dbReference>
<evidence type="ECO:0000313" key="1">
    <source>
        <dbReference type="EMBL" id="KAL3125564.1"/>
    </source>
</evidence>
<reference evidence="1 2" key="1">
    <citation type="submission" date="2024-10" db="EMBL/GenBank/DDBJ databases">
        <authorList>
            <person name="Kim D."/>
        </authorList>
    </citation>
    <scope>NUCLEOTIDE SEQUENCE [LARGE SCALE GENOMIC DNA]</scope>
    <source>
        <strain evidence="1">BH-2024</strain>
    </source>
</reference>
<dbReference type="AlphaFoldDB" id="A0ABD2MDH8"/>
<organism evidence="1 2">
    <name type="scientific">Heterodera trifolii</name>
    <dbReference type="NCBI Taxonomy" id="157864"/>
    <lineage>
        <taxon>Eukaryota</taxon>
        <taxon>Metazoa</taxon>
        <taxon>Ecdysozoa</taxon>
        <taxon>Nematoda</taxon>
        <taxon>Chromadorea</taxon>
        <taxon>Rhabditida</taxon>
        <taxon>Tylenchina</taxon>
        <taxon>Tylenchomorpha</taxon>
        <taxon>Tylenchoidea</taxon>
        <taxon>Heteroderidae</taxon>
        <taxon>Heteroderinae</taxon>
        <taxon>Heterodera</taxon>
    </lineage>
</organism>
<protein>
    <submittedName>
        <fullName evidence="1">Uncharacterized protein</fullName>
    </submittedName>
</protein>
<gene>
    <name evidence="1" type="ORF">niasHT_009697</name>
</gene>
<keyword evidence="2" id="KW-1185">Reference proteome</keyword>